<evidence type="ECO:0000256" key="2">
    <source>
        <dbReference type="ARBA" id="ARBA00022490"/>
    </source>
</evidence>
<evidence type="ECO:0000313" key="11">
    <source>
        <dbReference type="Proteomes" id="UP000054805"/>
    </source>
</evidence>
<dbReference type="InterPro" id="IPR036322">
    <property type="entry name" value="WD40_repeat_dom_sf"/>
</dbReference>
<dbReference type="PROSITE" id="PS50097">
    <property type="entry name" value="BTB"/>
    <property type="match status" value="1"/>
</dbReference>
<feature type="domain" description="BTB" evidence="9">
    <location>
        <begin position="335"/>
        <end position="398"/>
    </location>
</feature>
<protein>
    <recommendedName>
        <fullName evidence="6">WD repeat domain-containing protein 83</fullName>
    </recommendedName>
    <alternativeName>
        <fullName evidence="7">Mitogen-activated protein kinase organizer 1</fullName>
    </alternativeName>
</protein>
<feature type="repeat" description="WD" evidence="8">
    <location>
        <begin position="123"/>
        <end position="164"/>
    </location>
</feature>
<dbReference type="Gene3D" id="3.30.710.10">
    <property type="entry name" value="Potassium Channel Kv1.1, Chain A"/>
    <property type="match status" value="1"/>
</dbReference>
<dbReference type="SUPFAM" id="SSF50978">
    <property type="entry name" value="WD40 repeat-like"/>
    <property type="match status" value="1"/>
</dbReference>
<feature type="repeat" description="WD" evidence="8">
    <location>
        <begin position="81"/>
        <end position="122"/>
    </location>
</feature>
<dbReference type="Pfam" id="PF00400">
    <property type="entry name" value="WD40"/>
    <property type="match status" value="4"/>
</dbReference>
<dbReference type="PROSITE" id="PS50082">
    <property type="entry name" value="WD_REPEATS_2"/>
    <property type="match status" value="4"/>
</dbReference>
<comment type="subcellular location">
    <subcellularLocation>
        <location evidence="1">Cytoplasm</location>
    </subcellularLocation>
</comment>
<proteinExistence type="inferred from homology"/>
<evidence type="ECO:0000256" key="5">
    <source>
        <dbReference type="ARBA" id="ARBA00038145"/>
    </source>
</evidence>
<dbReference type="InterPro" id="IPR019775">
    <property type="entry name" value="WD40_repeat_CS"/>
</dbReference>
<feature type="repeat" description="WD" evidence="8">
    <location>
        <begin position="273"/>
        <end position="295"/>
    </location>
</feature>
<dbReference type="InterPro" id="IPR000210">
    <property type="entry name" value="BTB/POZ_dom"/>
</dbReference>
<name>A0A0V1IGR4_TRIPS</name>
<reference evidence="10 11" key="1">
    <citation type="submission" date="2015-01" db="EMBL/GenBank/DDBJ databases">
        <title>Evolution of Trichinella species and genotypes.</title>
        <authorList>
            <person name="Korhonen P.K."/>
            <person name="Edoardo P."/>
            <person name="Giuseppe L.R."/>
            <person name="Gasser R.B."/>
        </authorList>
    </citation>
    <scope>NUCLEOTIDE SEQUENCE [LARGE SCALE GENOMIC DNA]</scope>
    <source>
        <strain evidence="10">ISS588</strain>
    </source>
</reference>
<dbReference type="CDD" id="cd00200">
    <property type="entry name" value="WD40"/>
    <property type="match status" value="1"/>
</dbReference>
<gene>
    <name evidence="10" type="primary">WDR83</name>
    <name evidence="10" type="ORF">T4B_7203</name>
</gene>
<sequence>MHSKFCSRFYKKKNKLPFSFNKGKMTSEMQQLAATINCKQSAIRAVRFNVDGGYCMTCGSDKTVKLWNPHRGDSGLLLKTYAGHGYEVLDARSSHDNAHIASSGSDKQVLLWDVGSGRIVRKFRGHAGSVNAVAFNNESSVLMSASLDGTVRVWDLRSRSSEPIQASIYFVLDEARDSVLSIAVSDHEILTGSADCRTRRYDLRQGMLYEDFIGKSVSSVNFSRDGQCTLISSLDSTVRLLEKNSGQLLAQFTGHKNNEYKTDSCFLSSDRQIISGSEDGKVFCWDLLTGNLLYTLNHPVPFVVSSPLDQDGDKSNRNRSTLPTTIDFSHPDLLRSQKLISDGKVLFVCDQYLSVWSPVFRRLFSNGPNEQGYLVNVHYDHLVDFLLTIYPTQKQLTESNLKPMLNLANEFDVEGLREKCMHFMRHCSKAPLMEQLELADRYQLEPLTSELIDRLASQRRPAECESAQYAHISDRTKVRLLEAIYNGTADHSQIIMNRQKTRDRLQHFKLKSELNFAKLHTIGGQCCYFVNPYYLAAWSDQLLQTLATTGSVDQLTVSMTDDETAQFLLAVHPPLATIQDHNVSQLLKAACATRSSGLLRSTVDYVLHGSTTLFVGEKLYMLDRCLLYDLMPIALLAVDDPQQLLDLITRAVYNTLSVQTKACILDRLASLLRPANRLQHYHQ</sequence>
<evidence type="ECO:0000259" key="9">
    <source>
        <dbReference type="PROSITE" id="PS50097"/>
    </source>
</evidence>
<feature type="repeat" description="WD" evidence="8">
    <location>
        <begin position="36"/>
        <end position="68"/>
    </location>
</feature>
<dbReference type="SMART" id="SM00225">
    <property type="entry name" value="BTB"/>
    <property type="match status" value="1"/>
</dbReference>
<evidence type="ECO:0000256" key="3">
    <source>
        <dbReference type="ARBA" id="ARBA00022574"/>
    </source>
</evidence>
<dbReference type="InterPro" id="IPR020472">
    <property type="entry name" value="WD40_PAC1"/>
</dbReference>
<dbReference type="Pfam" id="PF00651">
    <property type="entry name" value="BTB"/>
    <property type="match status" value="1"/>
</dbReference>
<dbReference type="PANTHER" id="PTHR22842:SF3">
    <property type="entry name" value="WD REPEAT DOMAIN-CONTAINING PROTEIN 83"/>
    <property type="match status" value="1"/>
</dbReference>
<keyword evidence="4" id="KW-0677">Repeat</keyword>
<dbReference type="PROSITE" id="PS50294">
    <property type="entry name" value="WD_REPEATS_REGION"/>
    <property type="match status" value="2"/>
</dbReference>
<comment type="caution">
    <text evidence="10">The sequence shown here is derived from an EMBL/GenBank/DDBJ whole genome shotgun (WGS) entry which is preliminary data.</text>
</comment>
<accession>A0A0V1IGR4</accession>
<dbReference type="InterPro" id="IPR051980">
    <property type="entry name" value="WD_repeat_MORG1"/>
</dbReference>
<keyword evidence="2" id="KW-0963">Cytoplasm</keyword>
<dbReference type="PRINTS" id="PR00320">
    <property type="entry name" value="GPROTEINBRPT"/>
</dbReference>
<evidence type="ECO:0000256" key="1">
    <source>
        <dbReference type="ARBA" id="ARBA00004496"/>
    </source>
</evidence>
<dbReference type="InterPro" id="IPR001680">
    <property type="entry name" value="WD40_rpt"/>
</dbReference>
<dbReference type="PROSITE" id="PS00678">
    <property type="entry name" value="WD_REPEATS_1"/>
    <property type="match status" value="2"/>
</dbReference>
<evidence type="ECO:0000256" key="6">
    <source>
        <dbReference type="ARBA" id="ARBA00040453"/>
    </source>
</evidence>
<dbReference type="SUPFAM" id="SSF54695">
    <property type="entry name" value="POZ domain"/>
    <property type="match status" value="1"/>
</dbReference>
<dbReference type="InterPro" id="IPR015943">
    <property type="entry name" value="WD40/YVTN_repeat-like_dom_sf"/>
</dbReference>
<comment type="similarity">
    <text evidence="5">Belongs to the WD repeat MORG1 family.</text>
</comment>
<dbReference type="EMBL" id="JYDS01000188">
    <property type="protein sequence ID" value="KRZ21963.1"/>
    <property type="molecule type" value="Genomic_DNA"/>
</dbReference>
<evidence type="ECO:0000313" key="10">
    <source>
        <dbReference type="EMBL" id="KRZ21963.1"/>
    </source>
</evidence>
<dbReference type="InterPro" id="IPR011333">
    <property type="entry name" value="SKP1/BTB/POZ_sf"/>
</dbReference>
<dbReference type="PANTHER" id="PTHR22842">
    <property type="entry name" value="WD40 REPEAT PROTEIN"/>
    <property type="match status" value="1"/>
</dbReference>
<dbReference type="GO" id="GO:0000398">
    <property type="term" value="P:mRNA splicing, via spliceosome"/>
    <property type="evidence" value="ECO:0007669"/>
    <property type="project" value="TreeGrafter"/>
</dbReference>
<dbReference type="Proteomes" id="UP000054805">
    <property type="component" value="Unassembled WGS sequence"/>
</dbReference>
<dbReference type="GO" id="GO:0005737">
    <property type="term" value="C:cytoplasm"/>
    <property type="evidence" value="ECO:0007669"/>
    <property type="project" value="UniProtKB-SubCell"/>
</dbReference>
<dbReference type="GO" id="GO:0071013">
    <property type="term" value="C:catalytic step 2 spliceosome"/>
    <property type="evidence" value="ECO:0007669"/>
    <property type="project" value="TreeGrafter"/>
</dbReference>
<dbReference type="Gene3D" id="2.130.10.10">
    <property type="entry name" value="YVTN repeat-like/Quinoprotein amine dehydrogenase"/>
    <property type="match status" value="1"/>
</dbReference>
<evidence type="ECO:0000256" key="8">
    <source>
        <dbReference type="PROSITE-ProRule" id="PRU00221"/>
    </source>
</evidence>
<keyword evidence="3 8" id="KW-0853">WD repeat</keyword>
<evidence type="ECO:0000256" key="4">
    <source>
        <dbReference type="ARBA" id="ARBA00022737"/>
    </source>
</evidence>
<dbReference type="SMART" id="SM00320">
    <property type="entry name" value="WD40"/>
    <property type="match status" value="6"/>
</dbReference>
<keyword evidence="11" id="KW-1185">Reference proteome</keyword>
<organism evidence="10 11">
    <name type="scientific">Trichinella pseudospiralis</name>
    <name type="common">Parasitic roundworm</name>
    <dbReference type="NCBI Taxonomy" id="6337"/>
    <lineage>
        <taxon>Eukaryota</taxon>
        <taxon>Metazoa</taxon>
        <taxon>Ecdysozoa</taxon>
        <taxon>Nematoda</taxon>
        <taxon>Enoplea</taxon>
        <taxon>Dorylaimia</taxon>
        <taxon>Trichinellida</taxon>
        <taxon>Trichinellidae</taxon>
        <taxon>Trichinella</taxon>
    </lineage>
</organism>
<dbReference type="AlphaFoldDB" id="A0A0V1IGR4"/>
<evidence type="ECO:0000256" key="7">
    <source>
        <dbReference type="ARBA" id="ARBA00042222"/>
    </source>
</evidence>